<accession>A0A0B3WRK8</accession>
<dbReference type="PANTHER" id="PTHR34296:SF2">
    <property type="entry name" value="ABC TRANSPORTER GUANOSINE-BINDING PROTEIN NUPN"/>
    <property type="match status" value="1"/>
</dbReference>
<keyword evidence="10" id="KW-1185">Reference proteome</keyword>
<protein>
    <submittedName>
        <fullName evidence="9">ABC transporter substrate-binding protein</fullName>
    </submittedName>
</protein>
<gene>
    <name evidence="9" type="ORF">QX51_09465</name>
</gene>
<evidence type="ECO:0000256" key="1">
    <source>
        <dbReference type="ARBA" id="ARBA00004193"/>
    </source>
</evidence>
<dbReference type="GO" id="GO:0005886">
    <property type="term" value="C:plasma membrane"/>
    <property type="evidence" value="ECO:0007669"/>
    <property type="project" value="UniProtKB-SubCell"/>
</dbReference>
<dbReference type="PROSITE" id="PS51257">
    <property type="entry name" value="PROKAR_LIPOPROTEIN"/>
    <property type="match status" value="1"/>
</dbReference>
<keyword evidence="6" id="KW-0449">Lipoprotein</keyword>
<comment type="caution">
    <text evidence="9">The sequence shown here is derived from an EMBL/GenBank/DDBJ whole genome shotgun (WGS) entry which is preliminary data.</text>
</comment>
<comment type="similarity">
    <text evidence="2">Belongs to the BMP lipoprotein family.</text>
</comment>
<evidence type="ECO:0000256" key="3">
    <source>
        <dbReference type="ARBA" id="ARBA00022475"/>
    </source>
</evidence>
<evidence type="ECO:0000256" key="5">
    <source>
        <dbReference type="ARBA" id="ARBA00023136"/>
    </source>
</evidence>
<dbReference type="STRING" id="1577792.QX51_09465"/>
<dbReference type="Proteomes" id="UP000031189">
    <property type="component" value="Unassembled WGS sequence"/>
</dbReference>
<evidence type="ECO:0000256" key="7">
    <source>
        <dbReference type="SAM" id="SignalP"/>
    </source>
</evidence>
<dbReference type="EMBL" id="JWHR01000087">
    <property type="protein sequence ID" value="KHS57180.1"/>
    <property type="molecule type" value="Genomic_DNA"/>
</dbReference>
<evidence type="ECO:0000313" key="9">
    <source>
        <dbReference type="EMBL" id="KHS57180.1"/>
    </source>
</evidence>
<evidence type="ECO:0000256" key="2">
    <source>
        <dbReference type="ARBA" id="ARBA00008610"/>
    </source>
</evidence>
<evidence type="ECO:0000313" key="10">
    <source>
        <dbReference type="Proteomes" id="UP000031189"/>
    </source>
</evidence>
<keyword evidence="5" id="KW-0472">Membrane</keyword>
<evidence type="ECO:0000259" key="8">
    <source>
        <dbReference type="Pfam" id="PF02608"/>
    </source>
</evidence>
<dbReference type="Pfam" id="PF02608">
    <property type="entry name" value="Bmp"/>
    <property type="match status" value="1"/>
</dbReference>
<feature type="signal peptide" evidence="7">
    <location>
        <begin position="1"/>
        <end position="21"/>
    </location>
</feature>
<evidence type="ECO:0000256" key="4">
    <source>
        <dbReference type="ARBA" id="ARBA00022729"/>
    </source>
</evidence>
<dbReference type="InterPro" id="IPR028082">
    <property type="entry name" value="Peripla_BP_I"/>
</dbReference>
<dbReference type="Gene3D" id="3.40.50.2300">
    <property type="match status" value="2"/>
</dbReference>
<dbReference type="RefSeq" id="WP_039679670.1">
    <property type="nucleotide sequence ID" value="NZ_JAWGXO010000011.1"/>
</dbReference>
<name>A0A0B3WRK8_9FIRM</name>
<dbReference type="OrthoDB" id="9769871at2"/>
<feature type="domain" description="ABC transporter substrate-binding protein PnrA-like" evidence="8">
    <location>
        <begin position="36"/>
        <end position="344"/>
    </location>
</feature>
<organism evidence="9 10">
    <name type="scientific">Terrisporobacter othiniensis</name>
    <dbReference type="NCBI Taxonomy" id="1577792"/>
    <lineage>
        <taxon>Bacteria</taxon>
        <taxon>Bacillati</taxon>
        <taxon>Bacillota</taxon>
        <taxon>Clostridia</taxon>
        <taxon>Peptostreptococcales</taxon>
        <taxon>Peptostreptococcaceae</taxon>
        <taxon>Terrisporobacter</taxon>
    </lineage>
</organism>
<dbReference type="InterPro" id="IPR003760">
    <property type="entry name" value="PnrA-like"/>
</dbReference>
<proteinExistence type="inferred from homology"/>
<evidence type="ECO:0000256" key="6">
    <source>
        <dbReference type="ARBA" id="ARBA00023288"/>
    </source>
</evidence>
<comment type="subcellular location">
    <subcellularLocation>
        <location evidence="1">Cell membrane</location>
        <topology evidence="1">Lipid-anchor</topology>
    </subcellularLocation>
</comment>
<feature type="chain" id="PRO_5038814123" evidence="7">
    <location>
        <begin position="22"/>
        <end position="370"/>
    </location>
</feature>
<dbReference type="CDD" id="cd19964">
    <property type="entry name" value="PBP1_BMP-like"/>
    <property type="match status" value="1"/>
</dbReference>
<dbReference type="AlphaFoldDB" id="A0A0B3WRK8"/>
<keyword evidence="4 7" id="KW-0732">Signal</keyword>
<reference evidence="9 10" key="1">
    <citation type="submission" date="2014-12" db="EMBL/GenBank/DDBJ databases">
        <title>Draft genome sequence of Terrisporobacter sp. 08-306576, isolated from the blood culture of a bacteremia patient.</title>
        <authorList>
            <person name="Lund L.C."/>
            <person name="Sydenham T.V."/>
            <person name="Hogh S.V."/>
            <person name="Skov M.N."/>
            <person name="Kemp M."/>
            <person name="Justesen U.S."/>
        </authorList>
    </citation>
    <scope>NUCLEOTIDE SEQUENCE [LARGE SCALE GENOMIC DNA]</scope>
    <source>
        <strain evidence="9 10">08-306576</strain>
    </source>
</reference>
<dbReference type="SUPFAM" id="SSF53822">
    <property type="entry name" value="Periplasmic binding protein-like I"/>
    <property type="match status" value="1"/>
</dbReference>
<dbReference type="InterPro" id="IPR050957">
    <property type="entry name" value="BMP_lipoprotein"/>
</dbReference>
<keyword evidence="3" id="KW-1003">Cell membrane</keyword>
<sequence>MFKKKILSTLLAIGLSATFLVGCGAGGEDTASSSDKVNVKLLVTGALGDKGINDSANAGAEKIEEQFGDKVDVEVVEMGFDQTKFEPALIDASESDADVIITGGWDMKEHVENTAELYPEKKFLIYDTDVNYDEYNLENVYSMTYKQNEAGFLAGTLAALVTTSDMELANKDKVVGFVGARDTSAVINDFLVGYIEGAKFIDKDMKVEVAYVGSFTDTAKAKELTLAQYSNGADVVFTAAGPASAGSVEAARDSKKYVIGVDSDQALAYEGKEEQKYIISSALKRVDNSLALTMESFLDNSLQFNSHNVLGAKEGVVELAENDIYTSTVSEEIRNRVTEISKELKDGKVEVKSALGMKEAQLKEVINSAK</sequence>
<dbReference type="PANTHER" id="PTHR34296">
    <property type="entry name" value="TRANSCRIPTIONAL ACTIVATOR PROTEIN MED"/>
    <property type="match status" value="1"/>
</dbReference>